<feature type="transmembrane region" description="Helical" evidence="7">
    <location>
        <begin position="30"/>
        <end position="52"/>
    </location>
</feature>
<evidence type="ECO:0000256" key="2">
    <source>
        <dbReference type="ARBA" id="ARBA00009477"/>
    </source>
</evidence>
<dbReference type="Gene3D" id="2.40.30.170">
    <property type="match status" value="1"/>
</dbReference>
<feature type="domain" description="AprE-like beta-barrel" evidence="8">
    <location>
        <begin position="299"/>
        <end position="380"/>
    </location>
</feature>
<evidence type="ECO:0000256" key="1">
    <source>
        <dbReference type="ARBA" id="ARBA00004167"/>
    </source>
</evidence>
<comment type="subcellular location">
    <subcellularLocation>
        <location evidence="1">Membrane</location>
        <topology evidence="1">Single-pass membrane protein</topology>
    </subcellularLocation>
</comment>
<reference evidence="9 10" key="1">
    <citation type="journal article" date="2023" name="Access Microbiol">
        <title>The genome of a steinernematid-associated Pseudomonas piscis bacterium encodes the biosynthesis of insect toxins.</title>
        <authorList>
            <person name="Awori R.M."/>
            <person name="Hendre P."/>
            <person name="Amugune N.O."/>
        </authorList>
    </citation>
    <scope>NUCLEOTIDE SEQUENCE [LARGE SCALE GENOMIC DNA]</scope>
    <source>
        <strain evidence="9 10">97</strain>
    </source>
</reference>
<organism evidence="9 10">
    <name type="scientific">Xenorhabdus griffiniae</name>
    <dbReference type="NCBI Taxonomy" id="351672"/>
    <lineage>
        <taxon>Bacteria</taxon>
        <taxon>Pseudomonadati</taxon>
        <taxon>Pseudomonadota</taxon>
        <taxon>Gammaproteobacteria</taxon>
        <taxon>Enterobacterales</taxon>
        <taxon>Morganellaceae</taxon>
        <taxon>Xenorhabdus</taxon>
    </lineage>
</organism>
<evidence type="ECO:0000256" key="5">
    <source>
        <dbReference type="ARBA" id="ARBA00022989"/>
    </source>
</evidence>
<keyword evidence="5 7" id="KW-1133">Transmembrane helix</keyword>
<dbReference type="EMBL" id="CP133647">
    <property type="protein sequence ID" value="WNH01088.1"/>
    <property type="molecule type" value="Genomic_DNA"/>
</dbReference>
<dbReference type="PANTHER" id="PTHR30386">
    <property type="entry name" value="MEMBRANE FUSION SUBUNIT OF EMRAB-TOLC MULTIDRUG EFFLUX PUMP"/>
    <property type="match status" value="1"/>
</dbReference>
<dbReference type="RefSeq" id="WP_189757995.1">
    <property type="nucleotide sequence ID" value="NZ_CAWPOC010000001.1"/>
</dbReference>
<keyword evidence="4 7" id="KW-0812">Transmembrane</keyword>
<dbReference type="PANTHER" id="PTHR30386:SF28">
    <property type="entry name" value="EXPORTED PROTEIN"/>
    <property type="match status" value="1"/>
</dbReference>
<evidence type="ECO:0000313" key="10">
    <source>
        <dbReference type="Proteomes" id="UP001300348"/>
    </source>
</evidence>
<dbReference type="GeneID" id="88856834"/>
<proteinExistence type="inferred from homology"/>
<comment type="similarity">
    <text evidence="2">Belongs to the membrane fusion protein (MFP) (TC 8.A.1) family.</text>
</comment>
<evidence type="ECO:0000256" key="7">
    <source>
        <dbReference type="SAM" id="Phobius"/>
    </source>
</evidence>
<dbReference type="Proteomes" id="UP001300348">
    <property type="component" value="Chromosome"/>
</dbReference>
<name>A0ABY9XES5_9GAMM</name>
<evidence type="ECO:0000259" key="8">
    <source>
        <dbReference type="Pfam" id="PF26002"/>
    </source>
</evidence>
<dbReference type="InterPro" id="IPR050739">
    <property type="entry name" value="MFP"/>
</dbReference>
<evidence type="ECO:0000256" key="6">
    <source>
        <dbReference type="ARBA" id="ARBA00023136"/>
    </source>
</evidence>
<gene>
    <name evidence="9" type="ORF">QL112_014715</name>
</gene>
<evidence type="ECO:0000256" key="3">
    <source>
        <dbReference type="ARBA" id="ARBA00022448"/>
    </source>
</evidence>
<dbReference type="InterPro" id="IPR058982">
    <property type="entry name" value="Beta-barrel_AprE"/>
</dbReference>
<protein>
    <submittedName>
        <fullName evidence="9">HlyD family efflux transporter periplasmic adaptor subunit</fullName>
    </submittedName>
</protein>
<dbReference type="PROSITE" id="PS00543">
    <property type="entry name" value="HLYD_FAMILY"/>
    <property type="match status" value="1"/>
</dbReference>
<evidence type="ECO:0000313" key="9">
    <source>
        <dbReference type="EMBL" id="WNH01088.1"/>
    </source>
</evidence>
<dbReference type="PRINTS" id="PR01490">
    <property type="entry name" value="RTXTOXIND"/>
</dbReference>
<keyword evidence="6 7" id="KW-0472">Membrane</keyword>
<evidence type="ECO:0000256" key="4">
    <source>
        <dbReference type="ARBA" id="ARBA00022692"/>
    </source>
</evidence>
<sequence length="393" mass="44077">MNGLFRKEAIFHRKNTWIGRHTLNIPQSTTFPLILSAATGIMLLSCLIWGSYGINVEAPGRVIFNPNASSLVSPMDGIAESLGVIDGQQVNVGQEIMVVSHEIKTESGLISQRERAALTEKKQLLTEKLVLFEKERESALIKIPTAIANKKNELEQLHELLLINRNAFTESQKKYNSFVKHSKKGIISEMMIHESRQEILRADEKMQNTLVNITKTQADIIALETEMDIKTHKLEEKTNDVYQEITQISQSLAQLDVVERIKITSPINGRVAGVDKMIGDNVTRGDVLAVVIPSDAMPVVRLQVGAESAGEIKIGQKVKLRVSAYPWRRYGKFTATVASISEAAIRREDDMYFTVIAIPEERSSLPLKQGMQVDASILTGEKRLYRWLLRMVD</sequence>
<keyword evidence="10" id="KW-1185">Reference proteome</keyword>
<dbReference type="Pfam" id="PF26002">
    <property type="entry name" value="Beta-barrel_AprE"/>
    <property type="match status" value="1"/>
</dbReference>
<keyword evidence="3" id="KW-0813">Transport</keyword>
<dbReference type="InterPro" id="IPR006144">
    <property type="entry name" value="Secretion_HlyD_CS"/>
</dbReference>
<accession>A0ABY9XES5</accession>